<dbReference type="InterPro" id="IPR036116">
    <property type="entry name" value="FN3_sf"/>
</dbReference>
<feature type="compositionally biased region" description="Acidic residues" evidence="3">
    <location>
        <begin position="295"/>
        <end position="305"/>
    </location>
</feature>
<feature type="region of interest" description="Disordered" evidence="3">
    <location>
        <begin position="497"/>
        <end position="519"/>
    </location>
</feature>
<accession>A0A7R8W474</accession>
<protein>
    <submittedName>
        <fullName evidence="5">Uncharacterized protein</fullName>
    </submittedName>
</protein>
<dbReference type="EMBL" id="OB660299">
    <property type="protein sequence ID" value="CAD7224055.1"/>
    <property type="molecule type" value="Genomic_DNA"/>
</dbReference>
<name>A0A7R8W474_9CRUS</name>
<dbReference type="InterPro" id="IPR013783">
    <property type="entry name" value="Ig-like_fold"/>
</dbReference>
<dbReference type="OrthoDB" id="6266590at2759"/>
<evidence type="ECO:0000313" key="5">
    <source>
        <dbReference type="EMBL" id="CAD7224055.1"/>
    </source>
</evidence>
<feature type="region of interest" description="Disordered" evidence="3">
    <location>
        <begin position="80"/>
        <end position="357"/>
    </location>
</feature>
<dbReference type="PANTHER" id="PTHR44170:SF6">
    <property type="entry name" value="CONTACTIN"/>
    <property type="match status" value="1"/>
</dbReference>
<dbReference type="GO" id="GO:0098609">
    <property type="term" value="P:cell-cell adhesion"/>
    <property type="evidence" value="ECO:0007669"/>
    <property type="project" value="TreeGrafter"/>
</dbReference>
<dbReference type="PROSITE" id="PS50835">
    <property type="entry name" value="IG_LIKE"/>
    <property type="match status" value="1"/>
</dbReference>
<dbReference type="SUPFAM" id="SSF48726">
    <property type="entry name" value="Immunoglobulin"/>
    <property type="match status" value="1"/>
</dbReference>
<feature type="compositionally biased region" description="Acidic residues" evidence="3">
    <location>
        <begin position="230"/>
        <end position="240"/>
    </location>
</feature>
<evidence type="ECO:0000256" key="1">
    <source>
        <dbReference type="ARBA" id="ARBA00022737"/>
    </source>
</evidence>
<dbReference type="Gene3D" id="2.60.40.10">
    <property type="entry name" value="Immunoglobulins"/>
    <property type="match status" value="2"/>
</dbReference>
<dbReference type="InterPro" id="IPR003598">
    <property type="entry name" value="Ig_sub2"/>
</dbReference>
<feature type="compositionally biased region" description="Acidic residues" evidence="3">
    <location>
        <begin position="261"/>
        <end position="274"/>
    </location>
</feature>
<evidence type="ECO:0000256" key="4">
    <source>
        <dbReference type="SAM" id="Phobius"/>
    </source>
</evidence>
<dbReference type="SUPFAM" id="SSF49265">
    <property type="entry name" value="Fibronectin type III"/>
    <property type="match status" value="1"/>
</dbReference>
<dbReference type="CDD" id="cd00063">
    <property type="entry name" value="FN3"/>
    <property type="match status" value="1"/>
</dbReference>
<dbReference type="InterPro" id="IPR013151">
    <property type="entry name" value="Immunoglobulin_dom"/>
</dbReference>
<feature type="compositionally biased region" description="Basic and acidic residues" evidence="3">
    <location>
        <begin position="696"/>
        <end position="710"/>
    </location>
</feature>
<dbReference type="CDD" id="cd00096">
    <property type="entry name" value="Ig"/>
    <property type="match status" value="1"/>
</dbReference>
<keyword evidence="4" id="KW-0812">Transmembrane</keyword>
<reference evidence="5" key="1">
    <citation type="submission" date="2020-11" db="EMBL/GenBank/DDBJ databases">
        <authorList>
            <person name="Tran Van P."/>
        </authorList>
    </citation>
    <scope>NUCLEOTIDE SEQUENCE</scope>
</reference>
<proteinExistence type="predicted"/>
<dbReference type="GO" id="GO:0016020">
    <property type="term" value="C:membrane"/>
    <property type="evidence" value="ECO:0007669"/>
    <property type="project" value="UniProtKB-SubCell"/>
</dbReference>
<dbReference type="SMART" id="SM00060">
    <property type="entry name" value="FN3"/>
    <property type="match status" value="1"/>
</dbReference>
<feature type="compositionally biased region" description="Acidic residues" evidence="3">
    <location>
        <begin position="166"/>
        <end position="176"/>
    </location>
</feature>
<dbReference type="SMART" id="SM00408">
    <property type="entry name" value="IGc2"/>
    <property type="match status" value="1"/>
</dbReference>
<feature type="compositionally biased region" description="Acidic residues" evidence="3">
    <location>
        <begin position="128"/>
        <end position="139"/>
    </location>
</feature>
<dbReference type="Pfam" id="PF00041">
    <property type="entry name" value="fn3"/>
    <property type="match status" value="1"/>
</dbReference>
<evidence type="ECO:0000256" key="3">
    <source>
        <dbReference type="SAM" id="MobiDB-lite"/>
    </source>
</evidence>
<keyword evidence="1" id="KW-0677">Repeat</keyword>
<dbReference type="InterPro" id="IPR007110">
    <property type="entry name" value="Ig-like_dom"/>
</dbReference>
<feature type="region of interest" description="Disordered" evidence="3">
    <location>
        <begin position="627"/>
        <end position="649"/>
    </location>
</feature>
<feature type="region of interest" description="Disordered" evidence="3">
    <location>
        <begin position="667"/>
        <end position="710"/>
    </location>
</feature>
<keyword evidence="4" id="KW-0472">Membrane</keyword>
<keyword evidence="2" id="KW-1015">Disulfide bond</keyword>
<dbReference type="Pfam" id="PF00047">
    <property type="entry name" value="ig"/>
    <property type="match status" value="1"/>
</dbReference>
<dbReference type="PANTHER" id="PTHR44170">
    <property type="entry name" value="PROTEIN SIDEKICK"/>
    <property type="match status" value="1"/>
</dbReference>
<dbReference type="AlphaFoldDB" id="A0A7R8W474"/>
<keyword evidence="4" id="KW-1133">Transmembrane helix</keyword>
<evidence type="ECO:0000256" key="2">
    <source>
        <dbReference type="ARBA" id="ARBA00023157"/>
    </source>
</evidence>
<gene>
    <name evidence="5" type="ORF">CTOB1V02_LOCUS2025</name>
</gene>
<feature type="compositionally biased region" description="Acidic residues" evidence="3">
    <location>
        <begin position="328"/>
        <end position="343"/>
    </location>
</feature>
<dbReference type="InterPro" id="IPR003961">
    <property type="entry name" value="FN3_dom"/>
</dbReference>
<organism evidence="5">
    <name type="scientific">Cyprideis torosa</name>
    <dbReference type="NCBI Taxonomy" id="163714"/>
    <lineage>
        <taxon>Eukaryota</taxon>
        <taxon>Metazoa</taxon>
        <taxon>Ecdysozoa</taxon>
        <taxon>Arthropoda</taxon>
        <taxon>Crustacea</taxon>
        <taxon>Oligostraca</taxon>
        <taxon>Ostracoda</taxon>
        <taxon>Podocopa</taxon>
        <taxon>Podocopida</taxon>
        <taxon>Cytherocopina</taxon>
        <taxon>Cytheroidea</taxon>
        <taxon>Cytherideidae</taxon>
        <taxon>Cyprideis</taxon>
    </lineage>
</organism>
<feature type="transmembrane region" description="Helical" evidence="4">
    <location>
        <begin position="600"/>
        <end position="621"/>
    </location>
</feature>
<dbReference type="PROSITE" id="PS50853">
    <property type="entry name" value="FN3"/>
    <property type="match status" value="1"/>
</dbReference>
<sequence length="710" mass="78046">MVKSKTAKPEEGATELLAVQIAYKFAISKGLEFTPQNLKKYKLNKNLKCDENFLPRVLNHYYKTSDVGKKEYSTMLASLKSKAESSDEETSSEEETTKKSAVIVNGSIKAKSIPVKSPLTKEPADKDSSEEDSSDDENLEQAVLAVKGIKKATSPQKAVAGKKEESSEEEESSSEEEPVKKPASPQKKATSKQVLKKQEGNSDDEETSEEEPKKKGAAIPPPKQLANAEESSEEESSDEDEKAKPVSKTAVKGTPKKASAEESDEESSEEDSEEEQPKKKSVTLPTSTPKKTTEEESSDEDSDSDEAPKKKATVVPKGTPHPKKSKPDDDEEDDSDDEEEEEQQPMKFSGQKPAVDPKVLYVDVPEATSTSPVPSFSLECPASPRSNETVMWSKEEAKDASFPMRAQSLANGTLYFPNVTREDGGLYKCSLDTRNNTQYFEFRLIPHVPPSEVQEVNVHASGDSAFVDWQKPESSYDEMQPQITHFSLRYRPLGPSPLWTPLPDPSSDEGDKTTYQHSSGTNTSWIAPDVYKDIKPTEVGAEIQGLKPATHYAVEVRAFNRLGGSHPVVREFDTTNKTKTEEALTTYLSRHPGLPSVEQALIMGTLASVTVLALAIMTYALRTRVCRKRSPSRGPNGVDRQGGNGSGSNVRLEESIELIPNIVVNPNYSLDSASRPVRSEETEDGEEALPEIYRPPPEEQGKSDFDSSKV</sequence>
<dbReference type="InterPro" id="IPR036179">
    <property type="entry name" value="Ig-like_dom_sf"/>
</dbReference>